<accession>A0A929WZQ2</accession>
<dbReference type="RefSeq" id="WP_303763286.1">
    <property type="nucleotide sequence ID" value="NZ_JABZGR010000006.1"/>
</dbReference>
<dbReference type="AlphaFoldDB" id="A0A929WZQ2"/>
<name>A0A929WZQ2_9BACT</name>
<evidence type="ECO:0000256" key="1">
    <source>
        <dbReference type="SAM" id="SignalP"/>
    </source>
</evidence>
<sequence length="493" mass="52703">MVLKLITIRRSVVLCTLLVMAGLQSLKAQSVENYGVFIAGKEITSADELSDLRPEGWVSGTISYDPGSRKLTLDNAVFNVPNDEVAFRFAETDEEFNIEVYGSHTVITSKGATLSSAAPLAIFGEGALTFISENDAAIVMENASQLTIKDACRLDLRGKTYGIGGAADVSTPLMIEDATVKAQGATASIGRLADFGMDRCHFAEPEGVEFKDGNVMSGDEICTAQIKIEPDEERFGINICDKPLTSEDDFSDIKRDQITSGKVSYDPKTRTLTLEEAVIQMTGPLENAIDFDETSEPYTLVLKGTNNEISSGRSAALSSGSPLTIKGEGAAVFTGEENCGIYIYNCSTLTFRDGCTVTSNGKWAVSGNSYNLQETLLIDNATLKAKSTSNDGGGVIGFKEITLKDCEILKPTGAKIAKLTDDEGLTYMGIALDGKAVKGEVVIAPRSVGVAQVETSPRATTTIYTLSGLKVNESLDRLPKGLYIVNGQKVVKY</sequence>
<dbReference type="Proteomes" id="UP000704068">
    <property type="component" value="Unassembled WGS sequence"/>
</dbReference>
<protein>
    <recommendedName>
        <fullName evidence="4">Peptidase</fullName>
    </recommendedName>
</protein>
<reference evidence="2" key="1">
    <citation type="submission" date="2020-04" db="EMBL/GenBank/DDBJ databases">
        <title>Deep metagenomics examines the oral microbiome during advanced dental caries in children, revealing novel taxa and co-occurrences with host molecules.</title>
        <authorList>
            <person name="Baker J.L."/>
            <person name="Morton J.T."/>
            <person name="Dinis M."/>
            <person name="Alvarez R."/>
            <person name="Tran N.C."/>
            <person name="Knight R."/>
            <person name="Edlund A."/>
        </authorList>
    </citation>
    <scope>NUCLEOTIDE SEQUENCE</scope>
    <source>
        <strain evidence="2">JCVI_34_bin.1</strain>
    </source>
</reference>
<comment type="caution">
    <text evidence="2">The sequence shown here is derived from an EMBL/GenBank/DDBJ whole genome shotgun (WGS) entry which is preliminary data.</text>
</comment>
<dbReference type="SUPFAM" id="SSF51126">
    <property type="entry name" value="Pectin lyase-like"/>
    <property type="match status" value="1"/>
</dbReference>
<feature type="chain" id="PRO_5037114640" description="Peptidase" evidence="1">
    <location>
        <begin position="31"/>
        <end position="493"/>
    </location>
</feature>
<keyword evidence="1" id="KW-0732">Signal</keyword>
<dbReference type="InterPro" id="IPR011050">
    <property type="entry name" value="Pectin_lyase_fold/virulence"/>
</dbReference>
<gene>
    <name evidence="2" type="ORF">HXK21_03405</name>
</gene>
<dbReference type="EMBL" id="JABZGR010000006">
    <property type="protein sequence ID" value="MBF0970076.1"/>
    <property type="molecule type" value="Genomic_DNA"/>
</dbReference>
<organism evidence="2 3">
    <name type="scientific">Alloprevotella tannerae</name>
    <dbReference type="NCBI Taxonomy" id="76122"/>
    <lineage>
        <taxon>Bacteria</taxon>
        <taxon>Pseudomonadati</taxon>
        <taxon>Bacteroidota</taxon>
        <taxon>Bacteroidia</taxon>
        <taxon>Bacteroidales</taxon>
        <taxon>Prevotellaceae</taxon>
        <taxon>Alloprevotella</taxon>
    </lineage>
</organism>
<feature type="signal peptide" evidence="1">
    <location>
        <begin position="1"/>
        <end position="30"/>
    </location>
</feature>
<proteinExistence type="predicted"/>
<evidence type="ECO:0000313" key="2">
    <source>
        <dbReference type="EMBL" id="MBF0970076.1"/>
    </source>
</evidence>
<evidence type="ECO:0000313" key="3">
    <source>
        <dbReference type="Proteomes" id="UP000704068"/>
    </source>
</evidence>
<evidence type="ECO:0008006" key="4">
    <source>
        <dbReference type="Google" id="ProtNLM"/>
    </source>
</evidence>